<evidence type="ECO:0000256" key="1">
    <source>
        <dbReference type="SAM" id="MobiDB-lite"/>
    </source>
</evidence>
<dbReference type="AlphaFoldDB" id="A0AAQ4FDJ9"/>
<sequence>MLERGPVFPPPPPYLQPMHPFLPYGPHMQPIQPIQMFPIHGPGLLQAPVPLPGPLHPMVTPIQIHSLAGNPGGNVAAGLAATLPVNLANAIAGGGTISAGPTYLIQELRHHNSPSTTTKSQSSSNSGSSNLNLQSPEKILFLKDLKSFSGPAPAAKNNKKLVLPTPQDSFKNLGPEILPPIVLNANTLAQLGLGGLSGPVTGGFLPDGGPDTLPLKGGNAIW</sequence>
<accession>A0AAQ4FDJ9</accession>
<proteinExistence type="predicted"/>
<gene>
    <name evidence="2" type="ORF">V5799_008821</name>
</gene>
<dbReference type="EMBL" id="JARKHS020004245">
    <property type="protein sequence ID" value="KAK8784811.1"/>
    <property type="molecule type" value="Genomic_DNA"/>
</dbReference>
<organism evidence="2 3">
    <name type="scientific">Amblyomma americanum</name>
    <name type="common">Lone star tick</name>
    <dbReference type="NCBI Taxonomy" id="6943"/>
    <lineage>
        <taxon>Eukaryota</taxon>
        <taxon>Metazoa</taxon>
        <taxon>Ecdysozoa</taxon>
        <taxon>Arthropoda</taxon>
        <taxon>Chelicerata</taxon>
        <taxon>Arachnida</taxon>
        <taxon>Acari</taxon>
        <taxon>Parasitiformes</taxon>
        <taxon>Ixodida</taxon>
        <taxon>Ixodoidea</taxon>
        <taxon>Ixodidae</taxon>
        <taxon>Amblyomminae</taxon>
        <taxon>Amblyomma</taxon>
    </lineage>
</organism>
<protein>
    <submittedName>
        <fullName evidence="2">Uncharacterized protein</fullName>
    </submittedName>
</protein>
<feature type="compositionally biased region" description="Low complexity" evidence="1">
    <location>
        <begin position="113"/>
        <end position="132"/>
    </location>
</feature>
<evidence type="ECO:0000313" key="2">
    <source>
        <dbReference type="EMBL" id="KAK8784811.1"/>
    </source>
</evidence>
<comment type="caution">
    <text evidence="2">The sequence shown here is derived from an EMBL/GenBank/DDBJ whole genome shotgun (WGS) entry which is preliminary data.</text>
</comment>
<reference evidence="2 3" key="1">
    <citation type="journal article" date="2023" name="Arcadia Sci">
        <title>De novo assembly of a long-read Amblyomma americanum tick genome.</title>
        <authorList>
            <person name="Chou S."/>
            <person name="Poskanzer K.E."/>
            <person name="Rollins M."/>
            <person name="Thuy-Boun P.S."/>
        </authorList>
    </citation>
    <scope>NUCLEOTIDE SEQUENCE [LARGE SCALE GENOMIC DNA]</scope>
    <source>
        <strain evidence="2">F_SG_1</strain>
        <tissue evidence="2">Salivary glands</tissue>
    </source>
</reference>
<dbReference type="Proteomes" id="UP001321473">
    <property type="component" value="Unassembled WGS sequence"/>
</dbReference>
<evidence type="ECO:0000313" key="3">
    <source>
        <dbReference type="Proteomes" id="UP001321473"/>
    </source>
</evidence>
<name>A0AAQ4FDJ9_AMBAM</name>
<feature type="region of interest" description="Disordered" evidence="1">
    <location>
        <begin position="111"/>
        <end position="132"/>
    </location>
</feature>
<keyword evidence="3" id="KW-1185">Reference proteome</keyword>